<protein>
    <submittedName>
        <fullName evidence="1">Uncharacterized protein</fullName>
    </submittedName>
</protein>
<comment type="caution">
    <text evidence="1">The sequence shown here is derived from an EMBL/GenBank/DDBJ whole genome shotgun (WGS) entry which is preliminary data.</text>
</comment>
<organism evidence="1 2">
    <name type="scientific">Elysia crispata</name>
    <name type="common">lettuce slug</name>
    <dbReference type="NCBI Taxonomy" id="231223"/>
    <lineage>
        <taxon>Eukaryota</taxon>
        <taxon>Metazoa</taxon>
        <taxon>Spiralia</taxon>
        <taxon>Lophotrochozoa</taxon>
        <taxon>Mollusca</taxon>
        <taxon>Gastropoda</taxon>
        <taxon>Heterobranchia</taxon>
        <taxon>Euthyneura</taxon>
        <taxon>Panpulmonata</taxon>
        <taxon>Sacoglossa</taxon>
        <taxon>Placobranchoidea</taxon>
        <taxon>Plakobranchidae</taxon>
        <taxon>Elysia</taxon>
    </lineage>
</organism>
<reference evidence="1" key="1">
    <citation type="journal article" date="2023" name="G3 (Bethesda)">
        <title>A reference genome for the long-term kleptoplast-retaining sea slug Elysia crispata morphotype clarki.</title>
        <authorList>
            <person name="Eastman K.E."/>
            <person name="Pendleton A.L."/>
            <person name="Shaikh M.A."/>
            <person name="Suttiyut T."/>
            <person name="Ogas R."/>
            <person name="Tomko P."/>
            <person name="Gavelis G."/>
            <person name="Widhalm J.R."/>
            <person name="Wisecaver J.H."/>
        </authorList>
    </citation>
    <scope>NUCLEOTIDE SEQUENCE</scope>
    <source>
        <strain evidence="1">ECLA1</strain>
    </source>
</reference>
<evidence type="ECO:0000313" key="1">
    <source>
        <dbReference type="EMBL" id="KAK3701179.1"/>
    </source>
</evidence>
<name>A0AAE1CJZ9_9GAST</name>
<dbReference type="Proteomes" id="UP001283361">
    <property type="component" value="Unassembled WGS sequence"/>
</dbReference>
<evidence type="ECO:0000313" key="2">
    <source>
        <dbReference type="Proteomes" id="UP001283361"/>
    </source>
</evidence>
<dbReference type="EMBL" id="JAWDGP010007897">
    <property type="protein sequence ID" value="KAK3701179.1"/>
    <property type="molecule type" value="Genomic_DNA"/>
</dbReference>
<dbReference type="AlphaFoldDB" id="A0AAE1CJZ9"/>
<accession>A0AAE1CJZ9</accession>
<keyword evidence="2" id="KW-1185">Reference proteome</keyword>
<gene>
    <name evidence="1" type="ORF">RRG08_029650</name>
</gene>
<sequence length="85" mass="9531">MCPEGSYVTSDVRWFTGYHSDPFTTRWHISMPSGTLQTKFDYNLTMFPLDFTCTPAAVDLHVPCSRVSAHQPSATVISINQYPAT</sequence>
<proteinExistence type="predicted"/>